<dbReference type="EMBL" id="LJKE01000104">
    <property type="protein sequence ID" value="KZD55755.1"/>
    <property type="molecule type" value="Genomic_DNA"/>
</dbReference>
<name>A0A164LFA4_BACCE</name>
<protein>
    <submittedName>
        <fullName evidence="1">Uncharacterized protein</fullName>
    </submittedName>
</protein>
<accession>A0A164LFA4</accession>
<organism evidence="1 2">
    <name type="scientific">Bacillus cereus</name>
    <dbReference type="NCBI Taxonomy" id="1396"/>
    <lineage>
        <taxon>Bacteria</taxon>
        <taxon>Bacillati</taxon>
        <taxon>Bacillota</taxon>
        <taxon>Bacilli</taxon>
        <taxon>Bacillales</taxon>
        <taxon>Bacillaceae</taxon>
        <taxon>Bacillus</taxon>
        <taxon>Bacillus cereus group</taxon>
    </lineage>
</organism>
<evidence type="ECO:0000313" key="1">
    <source>
        <dbReference type="EMBL" id="KZD55755.1"/>
    </source>
</evidence>
<dbReference type="Proteomes" id="UP000076482">
    <property type="component" value="Unassembled WGS sequence"/>
</dbReference>
<evidence type="ECO:0000313" key="2">
    <source>
        <dbReference type="Proteomes" id="UP000076482"/>
    </source>
</evidence>
<proteinExistence type="predicted"/>
<dbReference type="PATRIC" id="fig|1396.535.peg.6073"/>
<comment type="caution">
    <text evidence="1">The sequence shown here is derived from an EMBL/GenBank/DDBJ whole genome shotgun (WGS) entry which is preliminary data.</text>
</comment>
<gene>
    <name evidence="1" type="ORF">B4088_5500</name>
</gene>
<sequence length="40" mass="4992">MRTEMIIKAEWKVEYAKAIMDYKQEQEMILKEREEQLTEK</sequence>
<dbReference type="AlphaFoldDB" id="A0A164LFA4"/>
<reference evidence="1 2" key="1">
    <citation type="submission" date="2015-09" db="EMBL/GenBank/DDBJ databases">
        <title>Bacillus cereus food isolates.</title>
        <authorList>
            <person name="Boekhorst J."/>
        </authorList>
    </citation>
    <scope>NUCLEOTIDE SEQUENCE [LARGE SCALE GENOMIC DNA]</scope>
    <source>
        <strain evidence="1 2">B4088</strain>
    </source>
</reference>